<accession>A0A9R1VJY5</accession>
<dbReference type="EMBL" id="NBSK02000005">
    <property type="protein sequence ID" value="KAJ0206036.1"/>
    <property type="molecule type" value="Genomic_DNA"/>
</dbReference>
<name>A0A9R1VJY5_LACSA</name>
<feature type="compositionally biased region" description="Basic and acidic residues" evidence="1">
    <location>
        <begin position="351"/>
        <end position="373"/>
    </location>
</feature>
<proteinExistence type="predicted"/>
<evidence type="ECO:0000256" key="1">
    <source>
        <dbReference type="SAM" id="MobiDB-lite"/>
    </source>
</evidence>
<keyword evidence="3" id="KW-1185">Reference proteome</keyword>
<evidence type="ECO:0000313" key="3">
    <source>
        <dbReference type="Proteomes" id="UP000235145"/>
    </source>
</evidence>
<feature type="region of interest" description="Disordered" evidence="1">
    <location>
        <begin position="326"/>
        <end position="402"/>
    </location>
</feature>
<feature type="region of interest" description="Disordered" evidence="1">
    <location>
        <begin position="565"/>
        <end position="584"/>
    </location>
</feature>
<feature type="compositionally biased region" description="Basic and acidic residues" evidence="1">
    <location>
        <begin position="481"/>
        <end position="490"/>
    </location>
</feature>
<feature type="region of interest" description="Disordered" evidence="1">
    <location>
        <begin position="463"/>
        <end position="499"/>
    </location>
</feature>
<sequence length="831" mass="93508">MAASLFTYSSTSRRVIPTPNSPPLPIHIKATNVVFNPDIPEVHRGLGLDDFVNFLASCRLRYAISDVPSEFSPEQVCEFYYTATVNEENNTITGTIGHGRHSVFITPELLSAALRLPIFEPFSEPPTIERCKRMFDQLGYDHSKAGTRSALILRQCMTPGWKLDYGALFFHQLVQLLRANVCAHHVPFPRWIALVFDKFFAADYFSHSGNPIQCPRMSVRMYQDDPLDTDIGISDRMREWIANPYTVPSLTADTDEGGADVSGEHQSPAAHHFSPRMPPSSPVAPGTSMTQIPASAFSELMSLTRDMSQRLLRIEADVQQIKEVLLLTPPASPNSDDVQKGGDTDDDVDADDRADGEPNAHADGEPNEKDTKPVVDNTIIQHESPNPVLVRESDSAGHNSPAATEKLFEDSEHDEPDDECQILDMNFIDPLIPVQQESSDDLEESHPILADDIADPIIPVQGEDSDVASEESHPFSRKRKVADTDLDHSQTDTSSTVKKPKSIVSISNLATEWNMSPDQVKQILDEANRAQLLKNIAQADESLIQHRLQAKGSFKAQMQKFLEFQSKAHSSQPPPSSSKPKTDNVLDRIDRKRFEDVFNRRMCGDKIIKVKASKPRNEKILTLLITRQGPQHSYSEVVKRDELIRYGYSEWMELLDLASKQTSAHSSELICALHLLIKKVQRLDLIPKERPQHQDQRSSVPRSRRTKFHVDGEEVLVLDFGVDVINNSLPLGVDPVQHQFISAPEHGMFYLDKNRRMCFQCTTEIPKAPTTHLVGLRQMCMSHQDLSGEFHILIAMELLNRRQELLDSPYWPVKIEAEAEYEEFLSRGVLI</sequence>
<dbReference type="Proteomes" id="UP000235145">
    <property type="component" value="Unassembled WGS sequence"/>
</dbReference>
<comment type="caution">
    <text evidence="2">The sequence shown here is derived from an EMBL/GenBank/DDBJ whole genome shotgun (WGS) entry which is preliminary data.</text>
</comment>
<dbReference type="AlphaFoldDB" id="A0A9R1VJY5"/>
<evidence type="ECO:0000313" key="2">
    <source>
        <dbReference type="EMBL" id="KAJ0206036.1"/>
    </source>
</evidence>
<protein>
    <submittedName>
        <fullName evidence="2">Uncharacterized protein</fullName>
    </submittedName>
</protein>
<reference evidence="2 3" key="1">
    <citation type="journal article" date="2017" name="Nat. Commun.">
        <title>Genome assembly with in vitro proximity ligation data and whole-genome triplication in lettuce.</title>
        <authorList>
            <person name="Reyes-Chin-Wo S."/>
            <person name="Wang Z."/>
            <person name="Yang X."/>
            <person name="Kozik A."/>
            <person name="Arikit S."/>
            <person name="Song C."/>
            <person name="Xia L."/>
            <person name="Froenicke L."/>
            <person name="Lavelle D.O."/>
            <person name="Truco M.J."/>
            <person name="Xia R."/>
            <person name="Zhu S."/>
            <person name="Xu C."/>
            <person name="Xu H."/>
            <person name="Xu X."/>
            <person name="Cox K."/>
            <person name="Korf I."/>
            <person name="Meyers B.C."/>
            <person name="Michelmore R.W."/>
        </authorList>
    </citation>
    <scope>NUCLEOTIDE SEQUENCE [LARGE SCALE GENOMIC DNA]</scope>
    <source>
        <strain evidence="3">cv. Salinas</strain>
        <tissue evidence="2">Seedlings</tissue>
    </source>
</reference>
<organism evidence="2 3">
    <name type="scientific">Lactuca sativa</name>
    <name type="common">Garden lettuce</name>
    <dbReference type="NCBI Taxonomy" id="4236"/>
    <lineage>
        <taxon>Eukaryota</taxon>
        <taxon>Viridiplantae</taxon>
        <taxon>Streptophyta</taxon>
        <taxon>Embryophyta</taxon>
        <taxon>Tracheophyta</taxon>
        <taxon>Spermatophyta</taxon>
        <taxon>Magnoliopsida</taxon>
        <taxon>eudicotyledons</taxon>
        <taxon>Gunneridae</taxon>
        <taxon>Pentapetalae</taxon>
        <taxon>asterids</taxon>
        <taxon>campanulids</taxon>
        <taxon>Asterales</taxon>
        <taxon>Asteraceae</taxon>
        <taxon>Cichorioideae</taxon>
        <taxon>Cichorieae</taxon>
        <taxon>Lactucinae</taxon>
        <taxon>Lactuca</taxon>
    </lineage>
</organism>
<feature type="region of interest" description="Disordered" evidence="1">
    <location>
        <begin position="249"/>
        <end position="289"/>
    </location>
</feature>
<gene>
    <name evidence="2" type="ORF">LSAT_V11C500234640</name>
</gene>